<dbReference type="GO" id="GO:0015036">
    <property type="term" value="F:disulfide oxidoreductase activity"/>
    <property type="evidence" value="ECO:0007669"/>
    <property type="project" value="UniProtKB-ARBA"/>
</dbReference>
<dbReference type="InterPro" id="IPR050553">
    <property type="entry name" value="Thioredoxin_ResA/DsbE_sf"/>
</dbReference>
<evidence type="ECO:0000259" key="5">
    <source>
        <dbReference type="PROSITE" id="PS51352"/>
    </source>
</evidence>
<keyword evidence="4" id="KW-0472">Membrane</keyword>
<keyword evidence="4" id="KW-0812">Transmembrane</keyword>
<dbReference type="GO" id="GO:0017004">
    <property type="term" value="P:cytochrome complex assembly"/>
    <property type="evidence" value="ECO:0007669"/>
    <property type="project" value="UniProtKB-KW"/>
</dbReference>
<dbReference type="GO" id="GO:0042158">
    <property type="term" value="P:lipoprotein biosynthetic process"/>
    <property type="evidence" value="ECO:0007669"/>
    <property type="project" value="InterPro"/>
</dbReference>
<sequence length="278" mass="30762">MISIGPFSVRLVAVFLAVLLAWAVARMVAKRLPDSPYKAASGMLLDAMFVGFVAARIGYIAQWWDEYAQSPMSMIFIGDQGFSWWVGVLAALAFVWWRTRSIRALRRPVLVGVTAGLLAWFAAGGVLDLLQRSAPPLPALTLATLDEKPVVLNSYTGRPVVLNLWASWCPPCRREMPVFEQAQVQYPDIAFVMVNQGESAQQARAFLETQGLQLKDVLLDPASQTMQAVASRGLPTTLFFDEHGRLVDTHLGELSMASLKHTVSRRFAPSQQIKTDKE</sequence>
<dbReference type="Pfam" id="PF01790">
    <property type="entry name" value="LGT"/>
    <property type="match status" value="1"/>
</dbReference>
<feature type="transmembrane region" description="Helical" evidence="4">
    <location>
        <begin position="109"/>
        <end position="130"/>
    </location>
</feature>
<feature type="transmembrane region" description="Helical" evidence="4">
    <location>
        <begin position="41"/>
        <end position="61"/>
    </location>
</feature>
<keyword evidence="7" id="KW-1185">Reference proteome</keyword>
<dbReference type="InterPro" id="IPR013740">
    <property type="entry name" value="Redoxin"/>
</dbReference>
<dbReference type="CDD" id="cd02966">
    <property type="entry name" value="TlpA_like_family"/>
    <property type="match status" value="1"/>
</dbReference>
<dbReference type="InterPro" id="IPR001640">
    <property type="entry name" value="Lgt"/>
</dbReference>
<gene>
    <name evidence="6" type="ORF">DES41_108121</name>
</gene>
<dbReference type="GO" id="GO:0016853">
    <property type="term" value="F:isomerase activity"/>
    <property type="evidence" value="ECO:0007669"/>
    <property type="project" value="UniProtKB-KW"/>
</dbReference>
<proteinExistence type="predicted"/>
<evidence type="ECO:0000256" key="1">
    <source>
        <dbReference type="ARBA" id="ARBA00004196"/>
    </source>
</evidence>
<reference evidence="6 7" key="1">
    <citation type="submission" date="2018-07" db="EMBL/GenBank/DDBJ databases">
        <title>Genomic Encyclopedia of Type Strains, Phase IV (KMG-IV): sequencing the most valuable type-strain genomes for metagenomic binning, comparative biology and taxonomic classification.</title>
        <authorList>
            <person name="Goeker M."/>
        </authorList>
    </citation>
    <scope>NUCLEOTIDE SEQUENCE [LARGE SCALE GENOMIC DNA]</scope>
    <source>
        <strain evidence="6 7">DSM 21634</strain>
    </source>
</reference>
<protein>
    <submittedName>
        <fullName evidence="6">Thiol-disulfide isomerase/thioredoxin</fullName>
    </submittedName>
</protein>
<dbReference type="GO" id="GO:0005886">
    <property type="term" value="C:plasma membrane"/>
    <property type="evidence" value="ECO:0007669"/>
    <property type="project" value="InterPro"/>
</dbReference>
<dbReference type="RefSeq" id="WP_114470496.1">
    <property type="nucleotide sequence ID" value="NZ_QPJK01000008.1"/>
</dbReference>
<feature type="transmembrane region" description="Helical" evidence="4">
    <location>
        <begin position="81"/>
        <end position="97"/>
    </location>
</feature>
<name>A0A368XPK8_9BURK</name>
<feature type="transmembrane region" description="Helical" evidence="4">
    <location>
        <begin position="12"/>
        <end position="29"/>
    </location>
</feature>
<dbReference type="AlphaFoldDB" id="A0A368XPK8"/>
<dbReference type="PANTHER" id="PTHR42852">
    <property type="entry name" value="THIOL:DISULFIDE INTERCHANGE PROTEIN DSBE"/>
    <property type="match status" value="1"/>
</dbReference>
<feature type="domain" description="Thioredoxin" evidence="5">
    <location>
        <begin position="131"/>
        <end position="268"/>
    </location>
</feature>
<evidence type="ECO:0000256" key="4">
    <source>
        <dbReference type="SAM" id="Phobius"/>
    </source>
</evidence>
<keyword evidence="3" id="KW-0676">Redox-active center</keyword>
<dbReference type="PANTHER" id="PTHR42852:SF18">
    <property type="entry name" value="CHROMOSOME UNDETERMINED SCAFFOLD_47, WHOLE GENOME SHOTGUN SEQUENCE"/>
    <property type="match status" value="1"/>
</dbReference>
<keyword evidence="4" id="KW-1133">Transmembrane helix</keyword>
<dbReference type="Gene3D" id="3.40.30.10">
    <property type="entry name" value="Glutaredoxin"/>
    <property type="match status" value="1"/>
</dbReference>
<evidence type="ECO:0000313" key="6">
    <source>
        <dbReference type="EMBL" id="RCW67944.1"/>
    </source>
</evidence>
<dbReference type="OrthoDB" id="9811352at2"/>
<dbReference type="InterPro" id="IPR036249">
    <property type="entry name" value="Thioredoxin-like_sf"/>
</dbReference>
<evidence type="ECO:0000256" key="3">
    <source>
        <dbReference type="ARBA" id="ARBA00023284"/>
    </source>
</evidence>
<dbReference type="GO" id="GO:0030313">
    <property type="term" value="C:cell envelope"/>
    <property type="evidence" value="ECO:0007669"/>
    <property type="project" value="UniProtKB-SubCell"/>
</dbReference>
<dbReference type="PROSITE" id="PS51352">
    <property type="entry name" value="THIOREDOXIN_2"/>
    <property type="match status" value="1"/>
</dbReference>
<dbReference type="Pfam" id="PF08534">
    <property type="entry name" value="Redoxin"/>
    <property type="match status" value="1"/>
</dbReference>
<dbReference type="GO" id="GO:0008961">
    <property type="term" value="F:phosphatidylglycerol-prolipoprotein diacylglyceryl transferase activity"/>
    <property type="evidence" value="ECO:0007669"/>
    <property type="project" value="InterPro"/>
</dbReference>
<dbReference type="PROSITE" id="PS00194">
    <property type="entry name" value="THIOREDOXIN_1"/>
    <property type="match status" value="1"/>
</dbReference>
<evidence type="ECO:0000313" key="7">
    <source>
        <dbReference type="Proteomes" id="UP000252884"/>
    </source>
</evidence>
<dbReference type="Proteomes" id="UP000252884">
    <property type="component" value="Unassembled WGS sequence"/>
</dbReference>
<comment type="subcellular location">
    <subcellularLocation>
        <location evidence="1">Cell envelope</location>
    </subcellularLocation>
</comment>
<evidence type="ECO:0000256" key="2">
    <source>
        <dbReference type="ARBA" id="ARBA00022748"/>
    </source>
</evidence>
<accession>A0A368XPK8</accession>
<dbReference type="EMBL" id="QPJK01000008">
    <property type="protein sequence ID" value="RCW67944.1"/>
    <property type="molecule type" value="Genomic_DNA"/>
</dbReference>
<keyword evidence="6" id="KW-0413">Isomerase</keyword>
<dbReference type="SUPFAM" id="SSF52833">
    <property type="entry name" value="Thioredoxin-like"/>
    <property type="match status" value="1"/>
</dbReference>
<organism evidence="6 7">
    <name type="scientific">Pseudorhodoferax soli</name>
    <dbReference type="NCBI Taxonomy" id="545864"/>
    <lineage>
        <taxon>Bacteria</taxon>
        <taxon>Pseudomonadati</taxon>
        <taxon>Pseudomonadota</taxon>
        <taxon>Betaproteobacteria</taxon>
        <taxon>Burkholderiales</taxon>
        <taxon>Comamonadaceae</taxon>
    </lineage>
</organism>
<dbReference type="InterPro" id="IPR013766">
    <property type="entry name" value="Thioredoxin_domain"/>
</dbReference>
<dbReference type="InterPro" id="IPR017937">
    <property type="entry name" value="Thioredoxin_CS"/>
</dbReference>
<comment type="caution">
    <text evidence="6">The sequence shown here is derived from an EMBL/GenBank/DDBJ whole genome shotgun (WGS) entry which is preliminary data.</text>
</comment>
<keyword evidence="2" id="KW-0201">Cytochrome c-type biogenesis</keyword>